<dbReference type="EMBL" id="LT629710">
    <property type="protein sequence ID" value="SDP34927.1"/>
    <property type="molecule type" value="Genomic_DNA"/>
</dbReference>
<dbReference type="PANTHER" id="PTHR38011">
    <property type="entry name" value="DIHYDROFOLATE REDUCTASE FAMILY PROTEIN (AFU_ORTHOLOGUE AFUA_8G06820)"/>
    <property type="match status" value="1"/>
</dbReference>
<evidence type="ECO:0000313" key="4">
    <source>
        <dbReference type="Proteomes" id="UP000198741"/>
    </source>
</evidence>
<dbReference type="Pfam" id="PF01872">
    <property type="entry name" value="RibD_C"/>
    <property type="match status" value="1"/>
</dbReference>
<evidence type="ECO:0000259" key="2">
    <source>
        <dbReference type="Pfam" id="PF01872"/>
    </source>
</evidence>
<evidence type="ECO:0000256" key="1">
    <source>
        <dbReference type="SAM" id="MobiDB-lite"/>
    </source>
</evidence>
<dbReference type="InterPro" id="IPR050765">
    <property type="entry name" value="Riboflavin_Biosynth_HTPR"/>
</dbReference>
<organism evidence="3 4">
    <name type="scientific">Nakamurella panacisegetis</name>
    <dbReference type="NCBI Taxonomy" id="1090615"/>
    <lineage>
        <taxon>Bacteria</taxon>
        <taxon>Bacillati</taxon>
        <taxon>Actinomycetota</taxon>
        <taxon>Actinomycetes</taxon>
        <taxon>Nakamurellales</taxon>
        <taxon>Nakamurellaceae</taxon>
        <taxon>Nakamurella</taxon>
    </lineage>
</organism>
<reference evidence="3 4" key="1">
    <citation type="submission" date="2016-10" db="EMBL/GenBank/DDBJ databases">
        <authorList>
            <person name="de Groot N.N."/>
        </authorList>
    </citation>
    <scope>NUCLEOTIDE SEQUENCE [LARGE SCALE GENOMIC DNA]</scope>
    <source>
        <strain evidence="4">P4-7,KCTC 19426,CECT 7604</strain>
    </source>
</reference>
<protein>
    <submittedName>
        <fullName evidence="3">Dihydrofolate reductase</fullName>
    </submittedName>
</protein>
<dbReference type="PANTHER" id="PTHR38011:SF11">
    <property type="entry name" value="2,5-DIAMINO-6-RIBOSYLAMINO-4(3H)-PYRIMIDINONE 5'-PHOSPHATE REDUCTASE"/>
    <property type="match status" value="1"/>
</dbReference>
<proteinExistence type="predicted"/>
<dbReference type="GO" id="GO:0009231">
    <property type="term" value="P:riboflavin biosynthetic process"/>
    <property type="evidence" value="ECO:0007669"/>
    <property type="project" value="InterPro"/>
</dbReference>
<feature type="domain" description="Bacterial bifunctional deaminase-reductase C-terminal" evidence="2">
    <location>
        <begin position="2"/>
        <end position="175"/>
    </location>
</feature>
<dbReference type="OrthoDB" id="2313602at2"/>
<dbReference type="AlphaFoldDB" id="A0A1H0RZY7"/>
<gene>
    <name evidence="3" type="ORF">SAMN04515671_3827</name>
</gene>
<sequence length="205" mass="22491">MLVYSMSVSLDGFVTDRTDSFRWTVPDEELFGYHLEQVSSLGGYLTGRRLYEVMLPWETDPTMRATELGDRFADVWGALGKVVFSRTLEHVEGNARLAAGSVAQEIATALDSTDQDISIGGADLAAAAIALDLVDELRMFRCPVVLGGGTSYLPPVRSQMRFGLVQTRTFGTGVIYERYRRIRPPTSGPDPRRSTDAPGTSTVHP</sequence>
<dbReference type="SUPFAM" id="SSF53597">
    <property type="entry name" value="Dihydrofolate reductase-like"/>
    <property type="match status" value="1"/>
</dbReference>
<feature type="region of interest" description="Disordered" evidence="1">
    <location>
        <begin position="181"/>
        <end position="205"/>
    </location>
</feature>
<name>A0A1H0RZY7_9ACTN</name>
<dbReference type="InterPro" id="IPR002734">
    <property type="entry name" value="RibDG_C"/>
</dbReference>
<dbReference type="InterPro" id="IPR024072">
    <property type="entry name" value="DHFR-like_dom_sf"/>
</dbReference>
<dbReference type="Proteomes" id="UP000198741">
    <property type="component" value="Chromosome I"/>
</dbReference>
<keyword evidence="4" id="KW-1185">Reference proteome</keyword>
<dbReference type="GO" id="GO:0008703">
    <property type="term" value="F:5-amino-6-(5-phosphoribosylamino)uracil reductase activity"/>
    <property type="evidence" value="ECO:0007669"/>
    <property type="project" value="InterPro"/>
</dbReference>
<dbReference type="Gene3D" id="3.40.430.10">
    <property type="entry name" value="Dihydrofolate Reductase, subunit A"/>
    <property type="match status" value="1"/>
</dbReference>
<accession>A0A1H0RZY7</accession>
<dbReference type="RefSeq" id="WP_090479021.1">
    <property type="nucleotide sequence ID" value="NZ_LT629710.1"/>
</dbReference>
<dbReference type="STRING" id="1090615.SAMN04515671_3827"/>
<evidence type="ECO:0000313" key="3">
    <source>
        <dbReference type="EMBL" id="SDP34927.1"/>
    </source>
</evidence>